<evidence type="ECO:0000256" key="1">
    <source>
        <dbReference type="ARBA" id="ARBA00022452"/>
    </source>
</evidence>
<dbReference type="GO" id="GO:0032865">
    <property type="term" value="C:ERMES complex"/>
    <property type="evidence" value="ECO:0007669"/>
    <property type="project" value="UniProtKB-UniRule"/>
</dbReference>
<dbReference type="Pfam" id="PF12519">
    <property type="entry name" value="MDM10"/>
    <property type="match status" value="1"/>
</dbReference>
<protein>
    <recommendedName>
        <fullName evidence="6">Mitochondrial distribution and morphology protein 10</fullName>
    </recommendedName>
    <alternativeName>
        <fullName evidence="6">Mitochondrial inheritance component MDM10</fullName>
    </alternativeName>
</protein>
<evidence type="ECO:0000256" key="3">
    <source>
        <dbReference type="ARBA" id="ARBA00022787"/>
    </source>
</evidence>
<keyword evidence="4 6" id="KW-0496">Mitochondrion</keyword>
<evidence type="ECO:0000256" key="6">
    <source>
        <dbReference type="HAMAP-Rule" id="MF_03102"/>
    </source>
</evidence>
<evidence type="ECO:0000313" key="8">
    <source>
        <dbReference type="Proteomes" id="UP000664169"/>
    </source>
</evidence>
<comment type="subunit">
    <text evidence="6">Component of the ER-mitochondria encounter structure (ERMES) or MDM complex, composed of MMM1, MDM10, MDM12 and MDM34. Associates with the mitochondrial outer membrane sorting assembly machinery SAM(core) complex.</text>
</comment>
<evidence type="ECO:0000256" key="5">
    <source>
        <dbReference type="ARBA" id="ARBA00023136"/>
    </source>
</evidence>
<proteinExistence type="inferred from homology"/>
<dbReference type="PANTHER" id="PTHR28035">
    <property type="entry name" value="MITOCHONDRIAL DISTRIBUTION AND MORPHOLOGY PROTEIN 10"/>
    <property type="match status" value="1"/>
</dbReference>
<dbReference type="Proteomes" id="UP000664169">
    <property type="component" value="Unassembled WGS sequence"/>
</dbReference>
<evidence type="ECO:0000313" key="7">
    <source>
        <dbReference type="EMBL" id="CAF9931179.1"/>
    </source>
</evidence>
<keyword evidence="2 6" id="KW-0812">Transmembrane</keyword>
<dbReference type="OrthoDB" id="2103793at2759"/>
<accession>A0A8H3IXK9</accession>
<dbReference type="AlphaFoldDB" id="A0A8H3IXK9"/>
<dbReference type="EMBL" id="CAJPDQ010000038">
    <property type="protein sequence ID" value="CAF9931179.1"/>
    <property type="molecule type" value="Genomic_DNA"/>
</dbReference>
<comment type="function">
    <text evidence="6">Component of the ERMES/MDM complex, which serves as a molecular tether to connect the endoplasmic reticulum and mitochondria. Components of this complex are involved in the control of mitochondrial shape and protein biogenesis and may function in phospholipid exchange. MDM10 is involved in the late assembly steps of the general translocase of the mitochondrial outer membrane (TOM complex). Functions in the TOM40-specific route of the assembly of outer membrane beta-barrel proteins, including the association of TOM40 with the receptor TOM22 and small TOM proteins. Can associate with the SAM(core) complex as well as the MDM12-MMM1 complex, both involved in late steps of the major beta-barrel assembly pathway, that is responsible for biogenesis of all outer membrane beta-barrel proteins. May act as a switch that shuttles between both complexes and channels precursor proteins into the TOM40-specific pathway. Plays a role in mitochondrial morphology and in the inheritance of mitochondria.</text>
</comment>
<reference evidence="7" key="1">
    <citation type="submission" date="2021-03" db="EMBL/GenBank/DDBJ databases">
        <authorList>
            <person name="Tagirdzhanova G."/>
        </authorList>
    </citation>
    <scope>NUCLEOTIDE SEQUENCE</scope>
</reference>
<comment type="caution">
    <text evidence="7">The sequence shown here is derived from an EMBL/GenBank/DDBJ whole genome shotgun (WGS) entry which is preliminary data.</text>
</comment>
<keyword evidence="8" id="KW-1185">Reference proteome</keyword>
<dbReference type="GO" id="GO:0070096">
    <property type="term" value="P:mitochondrial outer membrane translocase complex assembly"/>
    <property type="evidence" value="ECO:0007669"/>
    <property type="project" value="UniProtKB-UniRule"/>
</dbReference>
<dbReference type="GO" id="GO:1990456">
    <property type="term" value="P:mitochondrion-endoplasmic reticulum membrane tethering"/>
    <property type="evidence" value="ECO:0007669"/>
    <property type="project" value="UniProtKB-UniRule"/>
</dbReference>
<sequence>MLQFMDFVQQAFFSVTNWNRDNSYGSLNATTRGTRVFQHIWHSIDSSLALLDFSTPTGLSLALSSLASPNFATSYSFDSLGALRGNVSYLFSSRPLHIVHRSHDTPLRLLVPGYRQIEELRDPDIIWKEEESIRGSRTSRRDTLIYGRLFLPRSHLEALYLRRLSPTTQLKISAVSSSQLRSGGSILFLLSQDRAKYSTEYLYSTDTALLGVRGLYNFGPDLREKPVDTENQHIPVSTSYKPKGRFSAGAELYYGILNKSGGMSTGFRFATLPQHTGFPYTMTLTVNPLMGNLTSTYAVKAGSDLTLCSKFDFNVYSYESGFQLGMELWERKNGVPEQVDLSWAYEKLLRPGVSGWGEPPIINRNLPLKALENNTLANTEGALSASNIKQSKVVSIGSLSHETYNGVDDANTAGVLKARVNQDGEVGLLWEGRLKELLYTFGVHIDFQRRDQIFRGVGLQIQYSS</sequence>
<name>A0A8H3IXK9_9LECA</name>
<evidence type="ECO:0000256" key="2">
    <source>
        <dbReference type="ARBA" id="ARBA00022692"/>
    </source>
</evidence>
<keyword evidence="5 6" id="KW-0472">Membrane</keyword>
<keyword evidence="1 6" id="KW-1134">Transmembrane beta strand</keyword>
<dbReference type="GO" id="GO:0051654">
    <property type="term" value="P:establishment of mitochondrion localization"/>
    <property type="evidence" value="ECO:0007669"/>
    <property type="project" value="TreeGrafter"/>
</dbReference>
<keyword evidence="3 6" id="KW-1000">Mitochondrion outer membrane</keyword>
<organism evidence="7 8">
    <name type="scientific">Gomphillus americanus</name>
    <dbReference type="NCBI Taxonomy" id="1940652"/>
    <lineage>
        <taxon>Eukaryota</taxon>
        <taxon>Fungi</taxon>
        <taxon>Dikarya</taxon>
        <taxon>Ascomycota</taxon>
        <taxon>Pezizomycotina</taxon>
        <taxon>Lecanoromycetes</taxon>
        <taxon>OSLEUM clade</taxon>
        <taxon>Ostropomycetidae</taxon>
        <taxon>Ostropales</taxon>
        <taxon>Graphidaceae</taxon>
        <taxon>Gomphilloideae</taxon>
        <taxon>Gomphillus</taxon>
    </lineage>
</organism>
<comment type="similarity">
    <text evidence="6">Belongs to the MDM10 family.</text>
</comment>
<dbReference type="GO" id="GO:0045040">
    <property type="term" value="P:protein insertion into mitochondrial outer membrane"/>
    <property type="evidence" value="ECO:0007669"/>
    <property type="project" value="UniProtKB-UniRule"/>
</dbReference>
<gene>
    <name evidence="6" type="primary">MDM10</name>
    <name evidence="7" type="ORF">GOMPHAMPRED_005839</name>
</gene>
<dbReference type="PANTHER" id="PTHR28035:SF1">
    <property type="entry name" value="MITOCHONDRIAL DISTRIBUTION AND MORPHOLOGY PROTEIN 10"/>
    <property type="match status" value="1"/>
</dbReference>
<dbReference type="InterPro" id="IPR027539">
    <property type="entry name" value="Mdm10"/>
</dbReference>
<comment type="subcellular location">
    <subcellularLocation>
        <location evidence="6">Mitochondrion outer membrane</location>
        <topology evidence="6">Multi-pass membrane protein</topology>
    </subcellularLocation>
    <text evidence="6">The ERMES/MDM complex localizes to a few discrete foci (around 10 per single cell), that represent mitochondria-endoplasmic reticulum junctions. These foci are often found next to mtDNA nucleoids.</text>
</comment>
<dbReference type="HAMAP" id="MF_03102">
    <property type="entry name" value="Mdm10"/>
    <property type="match status" value="1"/>
</dbReference>
<dbReference type="GO" id="GO:0001401">
    <property type="term" value="C:SAM complex"/>
    <property type="evidence" value="ECO:0007669"/>
    <property type="project" value="TreeGrafter"/>
</dbReference>
<evidence type="ECO:0000256" key="4">
    <source>
        <dbReference type="ARBA" id="ARBA00023128"/>
    </source>
</evidence>
<comment type="domain">
    <text evidence="6">Lacks alpha-helical transmembrane segments, suggesting that it resides in the membrane via beta-sheet conformations similar to those predicted for other outer membrane proteins and porin.</text>
</comment>
<dbReference type="GO" id="GO:0015914">
    <property type="term" value="P:phospholipid transport"/>
    <property type="evidence" value="ECO:0007669"/>
    <property type="project" value="TreeGrafter"/>
</dbReference>